<feature type="repeat" description="ARM" evidence="7">
    <location>
        <begin position="267"/>
        <end position="304"/>
    </location>
</feature>
<dbReference type="Pfam" id="PF00514">
    <property type="entry name" value="Arm"/>
    <property type="match status" value="1"/>
</dbReference>
<proteinExistence type="predicted"/>
<keyword evidence="4" id="KW-0808">Transferase</keyword>
<sequence>MEFRESASRCGSHAATLTDSNTTNNKHEKETEKEEKSRWRWRMISRFGRRSATKPIPMEFLCPISNSLMAQPVTVSSGHTFERAVVDLCRRLRFIPTLPDGSAPDFSTLIPNLALASAIHNFCAASSLRPPAPPPPHQLHAAVLAFMTAVPQKPSSPQLVFSGFAAASSTTPLPSWSFSSSDDEELGVLVAKMRSQNTDKVEEAVGSLRRSTRSGEASRIRLCTPQLLSALKPCFVSRSPEIQASSVAALVNLSLSNVNKVKIVRSGMVPPLIGVLKSGFAEAREHACGALFSLALDDANKTAIGVLGALQPLVHALRFERDVARNDAVSALYHLSLVHSNRTKLVKLGAVQNLLNLVKSGHLTGPVMLILRNMAACPDGRAAMLDAGAVGLLVSVLGESNSDSMSTQERCISVLYGLSHGGLRFKILAKEAGAVRKLEEFSGSERAENTVRGIMEAVMDTREENIEEDVDWEELIDLGLANRGQSCCSAGSSNF</sequence>
<feature type="compositionally biased region" description="Basic and acidic residues" evidence="8">
    <location>
        <begin position="25"/>
        <end position="35"/>
    </location>
</feature>
<dbReference type="InterPro" id="IPR016024">
    <property type="entry name" value="ARM-type_fold"/>
</dbReference>
<dbReference type="PROSITE" id="PS50176">
    <property type="entry name" value="ARM_REPEAT"/>
    <property type="match status" value="1"/>
</dbReference>
<dbReference type="SUPFAM" id="SSF48371">
    <property type="entry name" value="ARM repeat"/>
    <property type="match status" value="1"/>
</dbReference>
<name>A0A7N0TRW2_KALFE</name>
<evidence type="ECO:0000256" key="4">
    <source>
        <dbReference type="ARBA" id="ARBA00022679"/>
    </source>
</evidence>
<dbReference type="EC" id="2.3.2.27" evidence="3"/>
<feature type="region of interest" description="Disordered" evidence="8">
    <location>
        <begin position="1"/>
        <end position="35"/>
    </location>
</feature>
<evidence type="ECO:0000256" key="2">
    <source>
        <dbReference type="ARBA" id="ARBA00004906"/>
    </source>
</evidence>
<comment type="catalytic activity">
    <reaction evidence="1">
        <text>S-ubiquitinyl-[E2 ubiquitin-conjugating enzyme]-L-cysteine + [acceptor protein]-L-lysine = [E2 ubiquitin-conjugating enzyme]-L-cysteine + N(6)-ubiquitinyl-[acceptor protein]-L-lysine.</text>
        <dbReference type="EC" id="2.3.2.27"/>
    </reaction>
</comment>
<dbReference type="InterPro" id="IPR011989">
    <property type="entry name" value="ARM-like"/>
</dbReference>
<accession>A0A7N0TRW2</accession>
<keyword evidence="11" id="KW-1185">Reference proteome</keyword>
<evidence type="ECO:0000313" key="11">
    <source>
        <dbReference type="Proteomes" id="UP000594263"/>
    </source>
</evidence>
<dbReference type="Pfam" id="PF04564">
    <property type="entry name" value="U-box"/>
    <property type="match status" value="1"/>
</dbReference>
<protein>
    <recommendedName>
        <fullName evidence="3">RING-type E3 ubiquitin transferase</fullName>
        <ecNumber evidence="3">2.3.2.27</ecNumber>
    </recommendedName>
</protein>
<dbReference type="EnsemblPlants" id="Kaladp0042s0283.1.v1.1">
    <property type="protein sequence ID" value="Kaladp0042s0283.1.v1.1.CDS.1"/>
    <property type="gene ID" value="Kaladp0042s0283.v1.1"/>
</dbReference>
<reference evidence="10" key="1">
    <citation type="submission" date="2021-01" db="UniProtKB">
        <authorList>
            <consortium name="EnsemblPlants"/>
        </authorList>
    </citation>
    <scope>IDENTIFICATION</scope>
</reference>
<evidence type="ECO:0000256" key="6">
    <source>
        <dbReference type="ARBA" id="ARBA00022786"/>
    </source>
</evidence>
<dbReference type="InterPro" id="IPR003613">
    <property type="entry name" value="Ubox_domain"/>
</dbReference>
<dbReference type="AlphaFoldDB" id="A0A7N0TRW2"/>
<dbReference type="PROSITE" id="PS51698">
    <property type="entry name" value="U_BOX"/>
    <property type="match status" value="1"/>
</dbReference>
<dbReference type="OMA" id="TSEMECR"/>
<organism evidence="10 11">
    <name type="scientific">Kalanchoe fedtschenkoi</name>
    <name type="common">Lavender scallops</name>
    <name type="synonym">South American air plant</name>
    <dbReference type="NCBI Taxonomy" id="63787"/>
    <lineage>
        <taxon>Eukaryota</taxon>
        <taxon>Viridiplantae</taxon>
        <taxon>Streptophyta</taxon>
        <taxon>Embryophyta</taxon>
        <taxon>Tracheophyta</taxon>
        <taxon>Spermatophyta</taxon>
        <taxon>Magnoliopsida</taxon>
        <taxon>eudicotyledons</taxon>
        <taxon>Gunneridae</taxon>
        <taxon>Pentapetalae</taxon>
        <taxon>Saxifragales</taxon>
        <taxon>Crassulaceae</taxon>
        <taxon>Kalanchoe</taxon>
    </lineage>
</organism>
<dbReference type="SUPFAM" id="SSF57850">
    <property type="entry name" value="RING/U-box"/>
    <property type="match status" value="1"/>
</dbReference>
<comment type="pathway">
    <text evidence="2">Protein modification; protein ubiquitination.</text>
</comment>
<evidence type="ECO:0000256" key="1">
    <source>
        <dbReference type="ARBA" id="ARBA00000900"/>
    </source>
</evidence>
<evidence type="ECO:0000259" key="9">
    <source>
        <dbReference type="PROSITE" id="PS51698"/>
    </source>
</evidence>
<evidence type="ECO:0000256" key="3">
    <source>
        <dbReference type="ARBA" id="ARBA00012483"/>
    </source>
</evidence>
<keyword evidence="5" id="KW-0677">Repeat</keyword>
<evidence type="ECO:0000256" key="7">
    <source>
        <dbReference type="PROSITE-ProRule" id="PRU00259"/>
    </source>
</evidence>
<dbReference type="Gramene" id="Kaladp0042s0283.1.v1.1">
    <property type="protein sequence ID" value="Kaladp0042s0283.1.v1.1.CDS.1"/>
    <property type="gene ID" value="Kaladp0042s0283.v1.1"/>
</dbReference>
<evidence type="ECO:0000256" key="8">
    <source>
        <dbReference type="SAM" id="MobiDB-lite"/>
    </source>
</evidence>
<keyword evidence="6" id="KW-0833">Ubl conjugation pathway</keyword>
<dbReference type="Gene3D" id="3.30.40.10">
    <property type="entry name" value="Zinc/RING finger domain, C3HC4 (zinc finger)"/>
    <property type="match status" value="1"/>
</dbReference>
<dbReference type="SMART" id="SM00504">
    <property type="entry name" value="Ubox"/>
    <property type="match status" value="1"/>
</dbReference>
<dbReference type="Gene3D" id="1.25.10.10">
    <property type="entry name" value="Leucine-rich Repeat Variant"/>
    <property type="match status" value="1"/>
</dbReference>
<feature type="domain" description="U-box" evidence="9">
    <location>
        <begin position="55"/>
        <end position="129"/>
    </location>
</feature>
<dbReference type="PANTHER" id="PTHR23315:SF339">
    <property type="entry name" value="U-BOX DOMAIN-CONTAINING PROTEIN 40"/>
    <property type="match status" value="1"/>
</dbReference>
<dbReference type="SMART" id="SM00185">
    <property type="entry name" value="ARM"/>
    <property type="match status" value="4"/>
</dbReference>
<evidence type="ECO:0000256" key="5">
    <source>
        <dbReference type="ARBA" id="ARBA00022737"/>
    </source>
</evidence>
<dbReference type="GO" id="GO:0016567">
    <property type="term" value="P:protein ubiquitination"/>
    <property type="evidence" value="ECO:0007669"/>
    <property type="project" value="UniProtKB-UniPathway"/>
</dbReference>
<evidence type="ECO:0000313" key="10">
    <source>
        <dbReference type="EnsemblPlants" id="Kaladp0042s0283.1.v1.1.CDS.1"/>
    </source>
</evidence>
<dbReference type="Proteomes" id="UP000594263">
    <property type="component" value="Unplaced"/>
</dbReference>
<dbReference type="PANTHER" id="PTHR23315">
    <property type="entry name" value="U BOX DOMAIN-CONTAINING"/>
    <property type="match status" value="1"/>
</dbReference>
<dbReference type="UniPathway" id="UPA00143"/>
<dbReference type="InterPro" id="IPR000225">
    <property type="entry name" value="Armadillo"/>
</dbReference>
<dbReference type="InterPro" id="IPR013083">
    <property type="entry name" value="Znf_RING/FYVE/PHD"/>
</dbReference>
<dbReference type="GO" id="GO:0061630">
    <property type="term" value="F:ubiquitin protein ligase activity"/>
    <property type="evidence" value="ECO:0007669"/>
    <property type="project" value="UniProtKB-EC"/>
</dbReference>